<accession>A0ABT6SGB5</accession>
<proteinExistence type="predicted"/>
<evidence type="ECO:0000256" key="1">
    <source>
        <dbReference type="SAM" id="SignalP"/>
    </source>
</evidence>
<protein>
    <recommendedName>
        <fullName evidence="4">DUF3558 domain-containing protein</fullName>
    </recommendedName>
</protein>
<keyword evidence="3" id="KW-1185">Reference proteome</keyword>
<dbReference type="RefSeq" id="WP_282544396.1">
    <property type="nucleotide sequence ID" value="NZ_JASCIQ010000023.1"/>
</dbReference>
<reference evidence="2 3" key="1">
    <citation type="submission" date="2023-05" db="EMBL/GenBank/DDBJ databases">
        <title>Draft genome sequence of Streptomyces sp. B-S-A6 isolated from a cave soil in Thailand.</title>
        <authorList>
            <person name="Chamroensaksri N."/>
            <person name="Muangham S."/>
        </authorList>
    </citation>
    <scope>NUCLEOTIDE SEQUENCE [LARGE SCALE GENOMIC DNA]</scope>
    <source>
        <strain evidence="2 3">B-S-A6</strain>
    </source>
</reference>
<comment type="caution">
    <text evidence="2">The sequence shown here is derived from an EMBL/GenBank/DDBJ whole genome shotgun (WGS) entry which is preliminary data.</text>
</comment>
<feature type="chain" id="PRO_5045093789" description="DUF3558 domain-containing protein" evidence="1">
    <location>
        <begin position="27"/>
        <end position="195"/>
    </location>
</feature>
<gene>
    <name evidence="2" type="ORF">QIS96_21965</name>
</gene>
<dbReference type="Proteomes" id="UP001223978">
    <property type="component" value="Unassembled WGS sequence"/>
</dbReference>
<dbReference type="PROSITE" id="PS51257">
    <property type="entry name" value="PROKAR_LIPOPROTEIN"/>
    <property type="match status" value="1"/>
</dbReference>
<feature type="signal peptide" evidence="1">
    <location>
        <begin position="1"/>
        <end position="26"/>
    </location>
</feature>
<organism evidence="2 3">
    <name type="scientific">Streptomyces cavernicola</name>
    <dbReference type="NCBI Taxonomy" id="3043613"/>
    <lineage>
        <taxon>Bacteria</taxon>
        <taxon>Bacillati</taxon>
        <taxon>Actinomycetota</taxon>
        <taxon>Actinomycetes</taxon>
        <taxon>Kitasatosporales</taxon>
        <taxon>Streptomycetaceae</taxon>
        <taxon>Streptomyces</taxon>
    </lineage>
</organism>
<evidence type="ECO:0000313" key="2">
    <source>
        <dbReference type="EMBL" id="MDI3406463.1"/>
    </source>
</evidence>
<keyword evidence="1" id="KW-0732">Signal</keyword>
<name>A0ABT6SGB5_9ACTN</name>
<evidence type="ECO:0000313" key="3">
    <source>
        <dbReference type="Proteomes" id="UP001223978"/>
    </source>
</evidence>
<sequence length="195" mass="21274">MRSNRCRATAAVGTLAALLVGCSGEASDWGYPIPKEFCGVETTQSTLKPLMPYGDAVEEFIRADVGVGPDVGKRCYLYIDREQYGNAKHVSIRQARETEKTDAVVEADRGLHYRNLDSVNLGGPVISAATGDEGALVVMRCKSPNAASAKYPYLVTEVTFGKWADKPKDPTARRDHLQAFLRDYIPATEAARCTQ</sequence>
<dbReference type="EMBL" id="JASCIQ010000023">
    <property type="protein sequence ID" value="MDI3406463.1"/>
    <property type="molecule type" value="Genomic_DNA"/>
</dbReference>
<evidence type="ECO:0008006" key="4">
    <source>
        <dbReference type="Google" id="ProtNLM"/>
    </source>
</evidence>